<protein>
    <recommendedName>
        <fullName evidence="1">DUF4097 domain-containing protein</fullName>
    </recommendedName>
</protein>
<dbReference type="AlphaFoldDB" id="A0A1Q3F7B7"/>
<dbReference type="Gene3D" id="2.160.20.120">
    <property type="match status" value="1"/>
</dbReference>
<dbReference type="PANTHER" id="PTHR34094:SF1">
    <property type="entry name" value="PROTEIN FAM185A"/>
    <property type="match status" value="1"/>
</dbReference>
<dbReference type="Pfam" id="PF13349">
    <property type="entry name" value="DUF4097"/>
    <property type="match status" value="1"/>
</dbReference>
<dbReference type="PANTHER" id="PTHR34094">
    <property type="match status" value="1"/>
</dbReference>
<evidence type="ECO:0000259" key="1">
    <source>
        <dbReference type="Pfam" id="PF13349"/>
    </source>
</evidence>
<feature type="domain" description="DUF4097" evidence="1">
    <location>
        <begin position="109"/>
        <end position="223"/>
    </location>
</feature>
<reference evidence="2" key="1">
    <citation type="submission" date="2017-01" db="EMBL/GenBank/DDBJ databases">
        <title>A deep insight into the sialotranscriptome of adult male and female Cluex tarsalis mosquitoes.</title>
        <authorList>
            <person name="Ribeiro J.M."/>
            <person name="Moreira F."/>
            <person name="Bernard K.A."/>
            <person name="Calvo E."/>
        </authorList>
    </citation>
    <scope>NUCLEOTIDE SEQUENCE</scope>
    <source>
        <strain evidence="2">Kern County</strain>
        <tissue evidence="2">Salivary glands</tissue>
    </source>
</reference>
<dbReference type="EMBL" id="GFDL01011667">
    <property type="protein sequence ID" value="JAV23378.1"/>
    <property type="molecule type" value="Transcribed_RNA"/>
</dbReference>
<dbReference type="InterPro" id="IPR025164">
    <property type="entry name" value="Toastrack_DUF4097"/>
</dbReference>
<accession>A0A1Q3F7B7</accession>
<name>A0A1Q3F7B7_CULTA</name>
<proteinExistence type="predicted"/>
<evidence type="ECO:0000313" key="2">
    <source>
        <dbReference type="EMBL" id="JAV23378.1"/>
    </source>
</evidence>
<organism evidence="2">
    <name type="scientific">Culex tarsalis</name>
    <name type="common">Encephalitis mosquito</name>
    <dbReference type="NCBI Taxonomy" id="7177"/>
    <lineage>
        <taxon>Eukaryota</taxon>
        <taxon>Metazoa</taxon>
        <taxon>Ecdysozoa</taxon>
        <taxon>Arthropoda</taxon>
        <taxon>Hexapoda</taxon>
        <taxon>Insecta</taxon>
        <taxon>Pterygota</taxon>
        <taxon>Neoptera</taxon>
        <taxon>Endopterygota</taxon>
        <taxon>Diptera</taxon>
        <taxon>Nematocera</taxon>
        <taxon>Culicoidea</taxon>
        <taxon>Culicidae</taxon>
        <taxon>Culicinae</taxon>
        <taxon>Culicini</taxon>
        <taxon>Culex</taxon>
        <taxon>Culex</taxon>
    </lineage>
</organism>
<sequence>MHLRVLPKLHYLVHQLQTRPLSTAAGAAFRQVKQTLKQVDPYSRIRIQCRCNLRIVPADLLDNPESNVLKVTLSSDNYNVNVQISGKEVTIDGDSSGAEGDPAPDCLLEVPIKADLEVSNNGGSTSIADLYSDEIRVKSDGDIATKSLRCTVIDLASVDGNISCGGTTLAQTVRVACTGKGNILLDKLQGGEVDAESNEGSINVNSSYTNSSCFRTTRGDLTLNNIHKLCRVFSGGPGKLAMNGFYGTLQADVASSELDLQLSELVGASNISATSARLVKLSVSDTVHDGTEIAIKCGQLEIDPNLAGGTIQSQPQDGHTVVGDSSRENRLNVDAGAGRVVLKKMSWADTFGFNLKVQ</sequence>